<feature type="domain" description="HAMP" evidence="7">
    <location>
        <begin position="208"/>
        <end position="262"/>
    </location>
</feature>
<evidence type="ECO:0000313" key="9">
    <source>
        <dbReference type="Proteomes" id="UP000528457"/>
    </source>
</evidence>
<dbReference type="SMART" id="SM00283">
    <property type="entry name" value="MA"/>
    <property type="match status" value="1"/>
</dbReference>
<dbReference type="GO" id="GO:0016020">
    <property type="term" value="C:membrane"/>
    <property type="evidence" value="ECO:0007669"/>
    <property type="project" value="UniProtKB-SubCell"/>
</dbReference>
<protein>
    <submittedName>
        <fullName evidence="8">Methyl-accepting chemotaxis protein</fullName>
    </submittedName>
</protein>
<keyword evidence="5" id="KW-0812">Transmembrane</keyword>
<accession>A0A7X0JX07</accession>
<evidence type="ECO:0000256" key="2">
    <source>
        <dbReference type="ARBA" id="ARBA00023224"/>
    </source>
</evidence>
<reference evidence="8 9" key="1">
    <citation type="submission" date="2020-08" db="EMBL/GenBank/DDBJ databases">
        <title>Genomic Encyclopedia of Type Strains, Phase IV (KMG-IV): sequencing the most valuable type-strain genomes for metagenomic binning, comparative biology and taxonomic classification.</title>
        <authorList>
            <person name="Goeker M."/>
        </authorList>
    </citation>
    <scope>NUCLEOTIDE SEQUENCE [LARGE SCALE GENOMIC DNA]</scope>
    <source>
        <strain evidence="8 9">DSM 22368</strain>
    </source>
</reference>
<organism evidence="8 9">
    <name type="scientific">Pseudoteredinibacter isoporae</name>
    <dbReference type="NCBI Taxonomy" id="570281"/>
    <lineage>
        <taxon>Bacteria</taxon>
        <taxon>Pseudomonadati</taxon>
        <taxon>Pseudomonadota</taxon>
        <taxon>Gammaproteobacteria</taxon>
        <taxon>Cellvibrionales</taxon>
        <taxon>Cellvibrionaceae</taxon>
        <taxon>Pseudoteredinibacter</taxon>
    </lineage>
</organism>
<dbReference type="PROSITE" id="PS50111">
    <property type="entry name" value="CHEMOTAXIS_TRANSDUC_2"/>
    <property type="match status" value="1"/>
</dbReference>
<dbReference type="CDD" id="cd06225">
    <property type="entry name" value="HAMP"/>
    <property type="match status" value="1"/>
</dbReference>
<dbReference type="InterPro" id="IPR003660">
    <property type="entry name" value="HAMP_dom"/>
</dbReference>
<keyword evidence="5" id="KW-1133">Transmembrane helix</keyword>
<evidence type="ECO:0000256" key="1">
    <source>
        <dbReference type="ARBA" id="ARBA00004370"/>
    </source>
</evidence>
<keyword evidence="2 4" id="KW-0807">Transducer</keyword>
<keyword evidence="5" id="KW-0472">Membrane</keyword>
<dbReference type="InParanoid" id="A0A7X0JX07"/>
<dbReference type="Pfam" id="PF00672">
    <property type="entry name" value="HAMP"/>
    <property type="match status" value="1"/>
</dbReference>
<keyword evidence="9" id="KW-1185">Reference proteome</keyword>
<comment type="caution">
    <text evidence="8">The sequence shown here is derived from an EMBL/GenBank/DDBJ whole genome shotgun (WGS) entry which is preliminary data.</text>
</comment>
<name>A0A7X0JX07_9GAMM</name>
<dbReference type="Pfam" id="PF00015">
    <property type="entry name" value="MCPsignal"/>
    <property type="match status" value="1"/>
</dbReference>
<dbReference type="InterPro" id="IPR004089">
    <property type="entry name" value="MCPsignal_dom"/>
</dbReference>
<dbReference type="CDD" id="cd11386">
    <property type="entry name" value="MCP_signal"/>
    <property type="match status" value="1"/>
</dbReference>
<dbReference type="PROSITE" id="PS50885">
    <property type="entry name" value="HAMP"/>
    <property type="match status" value="1"/>
</dbReference>
<feature type="transmembrane region" description="Helical" evidence="5">
    <location>
        <begin position="13"/>
        <end position="33"/>
    </location>
</feature>
<gene>
    <name evidence="8" type="ORF">HNR48_003555</name>
</gene>
<dbReference type="GO" id="GO:0007165">
    <property type="term" value="P:signal transduction"/>
    <property type="evidence" value="ECO:0007669"/>
    <property type="project" value="UniProtKB-KW"/>
</dbReference>
<dbReference type="PANTHER" id="PTHR32089">
    <property type="entry name" value="METHYL-ACCEPTING CHEMOTAXIS PROTEIN MCPB"/>
    <property type="match status" value="1"/>
</dbReference>
<feature type="transmembrane region" description="Helical" evidence="5">
    <location>
        <begin position="187"/>
        <end position="210"/>
    </location>
</feature>
<proteinExistence type="inferred from homology"/>
<comment type="similarity">
    <text evidence="3">Belongs to the methyl-accepting chemotaxis (MCP) protein family.</text>
</comment>
<dbReference type="RefSeq" id="WP_166843651.1">
    <property type="nucleotide sequence ID" value="NZ_JAAONY010000003.1"/>
</dbReference>
<dbReference type="Gene3D" id="1.10.287.950">
    <property type="entry name" value="Methyl-accepting chemotaxis protein"/>
    <property type="match status" value="1"/>
</dbReference>
<dbReference type="SMART" id="SM00304">
    <property type="entry name" value="HAMP"/>
    <property type="match status" value="1"/>
</dbReference>
<evidence type="ECO:0000256" key="4">
    <source>
        <dbReference type="PROSITE-ProRule" id="PRU00284"/>
    </source>
</evidence>
<dbReference type="AlphaFoldDB" id="A0A7X0JX07"/>
<evidence type="ECO:0000313" key="8">
    <source>
        <dbReference type="EMBL" id="MBB6523253.1"/>
    </source>
</evidence>
<evidence type="ECO:0000259" key="6">
    <source>
        <dbReference type="PROSITE" id="PS50111"/>
    </source>
</evidence>
<dbReference type="FunCoup" id="A0A7X0JX07">
    <property type="interactions" value="243"/>
</dbReference>
<dbReference type="Proteomes" id="UP000528457">
    <property type="component" value="Unassembled WGS sequence"/>
</dbReference>
<evidence type="ECO:0000256" key="3">
    <source>
        <dbReference type="ARBA" id="ARBA00029447"/>
    </source>
</evidence>
<dbReference type="SUPFAM" id="SSF58104">
    <property type="entry name" value="Methyl-accepting chemotaxis protein (MCP) signaling domain"/>
    <property type="match status" value="1"/>
</dbReference>
<sequence length="539" mass="57669">MNFLSGMSIRNKILIIPGLAVLGFLVIVTYVASGINNNTRDFKQIESVYFPVLELSNVNIVKLERINETLTAAATTGDEESLSNVLLMKEEVEQNLAENLKLQSQRDVEIRELKSVLNTYYSLSYDLTKSMVDGSADFANIGSMVEQKNAAYDAALKAFKKFRGDSLTLFTSTVDAASSNGSDLVKLSITVGVITALILLLAAVKITYVVTGSLEQVKESLVNIAQGEGDLTQRIRKTSNDEVGELVEWFNLFIEKLHTTIGSVVSTISPLTDMSKQLNNASTDSLQVASQQKNLSEDMISTISNLLGGVVDIAGNATSASKGAEVADDETKMGMQVVGDVVDSINELAVQVDRGSDVIIKLETDVESVGGILDVIRGISEQTNLLALNAAIEAARAGEQGRGFAVVADEVRTLASRTQDSTLEISQLIERLQGASQEAVAVMGAGKSLAQNSVSQAERAGQALSGIAEQVGSIRIMNSQIATTTEEQKMLTSEISGSMEQMQQSSETVSQGNELVSELSSSLEKTALQLQSIATQFKV</sequence>
<feature type="domain" description="Methyl-accepting transducer" evidence="6">
    <location>
        <begin position="267"/>
        <end position="503"/>
    </location>
</feature>
<evidence type="ECO:0000259" key="7">
    <source>
        <dbReference type="PROSITE" id="PS50885"/>
    </source>
</evidence>
<comment type="subcellular location">
    <subcellularLocation>
        <location evidence="1">Membrane</location>
    </subcellularLocation>
</comment>
<evidence type="ECO:0000256" key="5">
    <source>
        <dbReference type="SAM" id="Phobius"/>
    </source>
</evidence>
<dbReference type="PANTHER" id="PTHR32089:SF112">
    <property type="entry name" value="LYSOZYME-LIKE PROTEIN-RELATED"/>
    <property type="match status" value="1"/>
</dbReference>
<dbReference type="GO" id="GO:0006935">
    <property type="term" value="P:chemotaxis"/>
    <property type="evidence" value="ECO:0007669"/>
    <property type="project" value="UniProtKB-ARBA"/>
</dbReference>
<dbReference type="EMBL" id="JACHHT010000003">
    <property type="protein sequence ID" value="MBB6523253.1"/>
    <property type="molecule type" value="Genomic_DNA"/>
</dbReference>
<dbReference type="FunFam" id="1.10.287.950:FF:000001">
    <property type="entry name" value="Methyl-accepting chemotaxis sensory transducer"/>
    <property type="match status" value="1"/>
</dbReference>